<dbReference type="EMBL" id="JARJCW010000003">
    <property type="protein sequence ID" value="KAJ7226962.1"/>
    <property type="molecule type" value="Genomic_DNA"/>
</dbReference>
<protein>
    <submittedName>
        <fullName evidence="2">Uncharacterized protein</fullName>
    </submittedName>
</protein>
<accession>A0AAD6YQZ5</accession>
<comment type="caution">
    <text evidence="2">The sequence shown here is derived from an EMBL/GenBank/DDBJ whole genome shotgun (WGS) entry which is preliminary data.</text>
</comment>
<reference evidence="2" key="1">
    <citation type="submission" date="2023-03" db="EMBL/GenBank/DDBJ databases">
        <title>Massive genome expansion in bonnet fungi (Mycena s.s.) driven by repeated elements and novel gene families across ecological guilds.</title>
        <authorList>
            <consortium name="Lawrence Berkeley National Laboratory"/>
            <person name="Harder C.B."/>
            <person name="Miyauchi S."/>
            <person name="Viragh M."/>
            <person name="Kuo A."/>
            <person name="Thoen E."/>
            <person name="Andreopoulos B."/>
            <person name="Lu D."/>
            <person name="Skrede I."/>
            <person name="Drula E."/>
            <person name="Henrissat B."/>
            <person name="Morin E."/>
            <person name="Kohler A."/>
            <person name="Barry K."/>
            <person name="LaButti K."/>
            <person name="Morin E."/>
            <person name="Salamov A."/>
            <person name="Lipzen A."/>
            <person name="Mereny Z."/>
            <person name="Hegedus B."/>
            <person name="Baldrian P."/>
            <person name="Stursova M."/>
            <person name="Weitz H."/>
            <person name="Taylor A."/>
            <person name="Grigoriev I.V."/>
            <person name="Nagy L.G."/>
            <person name="Martin F."/>
            <person name="Kauserud H."/>
        </authorList>
    </citation>
    <scope>NUCLEOTIDE SEQUENCE</scope>
    <source>
        <strain evidence="2">9144</strain>
    </source>
</reference>
<keyword evidence="3" id="KW-1185">Reference proteome</keyword>
<feature type="compositionally biased region" description="Acidic residues" evidence="1">
    <location>
        <begin position="38"/>
        <end position="62"/>
    </location>
</feature>
<name>A0AAD6YQZ5_9AGAR</name>
<feature type="region of interest" description="Disordered" evidence="1">
    <location>
        <begin position="1"/>
        <end position="86"/>
    </location>
</feature>
<feature type="compositionally biased region" description="Pro residues" evidence="1">
    <location>
        <begin position="1"/>
        <end position="11"/>
    </location>
</feature>
<dbReference type="AlphaFoldDB" id="A0AAD6YQZ5"/>
<dbReference type="Proteomes" id="UP001219525">
    <property type="component" value="Unassembled WGS sequence"/>
</dbReference>
<evidence type="ECO:0000313" key="3">
    <source>
        <dbReference type="Proteomes" id="UP001219525"/>
    </source>
</evidence>
<evidence type="ECO:0000313" key="2">
    <source>
        <dbReference type="EMBL" id="KAJ7226962.1"/>
    </source>
</evidence>
<organism evidence="2 3">
    <name type="scientific">Mycena pura</name>
    <dbReference type="NCBI Taxonomy" id="153505"/>
    <lineage>
        <taxon>Eukaryota</taxon>
        <taxon>Fungi</taxon>
        <taxon>Dikarya</taxon>
        <taxon>Basidiomycota</taxon>
        <taxon>Agaricomycotina</taxon>
        <taxon>Agaricomycetes</taxon>
        <taxon>Agaricomycetidae</taxon>
        <taxon>Agaricales</taxon>
        <taxon>Marasmiineae</taxon>
        <taxon>Mycenaceae</taxon>
        <taxon>Mycena</taxon>
    </lineage>
</organism>
<proteinExistence type="predicted"/>
<sequence length="109" mass="11605">MLVDPPLPVPAAPMQQSVEQTPGSFQRGESDGGNSTDGDAEGDSDDEELTSFEQTMDGEDEPTLTRDSADDVALDMDGGDSGFIFVSHSYEDDGIYDSDSSDNESDSEQ</sequence>
<gene>
    <name evidence="2" type="ORF">GGX14DRAFT_555545</name>
</gene>
<evidence type="ECO:0000256" key="1">
    <source>
        <dbReference type="SAM" id="MobiDB-lite"/>
    </source>
</evidence>